<proteinExistence type="predicted"/>
<name>A0A1G7SER3_9SPHI</name>
<gene>
    <name evidence="1" type="ORF">SAMN05192573_102538</name>
</gene>
<dbReference type="AlphaFoldDB" id="A0A1G7SER3"/>
<dbReference type="STRING" id="551996.SAMN05192573_102538"/>
<keyword evidence="2" id="KW-1185">Reference proteome</keyword>
<sequence>MRHMCSGNKSTQASGPTKRSFVIYTEKRKANLPGFKQWWQYFVTIKISSTGLIKKHKKKHKNTLKISHRWIKGETPNKYPKKF</sequence>
<evidence type="ECO:0000313" key="1">
    <source>
        <dbReference type="EMBL" id="SDG21555.1"/>
    </source>
</evidence>
<organism evidence="1 2">
    <name type="scientific">Mucilaginibacter gossypii</name>
    <dbReference type="NCBI Taxonomy" id="551996"/>
    <lineage>
        <taxon>Bacteria</taxon>
        <taxon>Pseudomonadati</taxon>
        <taxon>Bacteroidota</taxon>
        <taxon>Sphingobacteriia</taxon>
        <taxon>Sphingobacteriales</taxon>
        <taxon>Sphingobacteriaceae</taxon>
        <taxon>Mucilaginibacter</taxon>
    </lineage>
</organism>
<reference evidence="2" key="1">
    <citation type="submission" date="2016-10" db="EMBL/GenBank/DDBJ databases">
        <authorList>
            <person name="Varghese N."/>
            <person name="Submissions S."/>
        </authorList>
    </citation>
    <scope>NUCLEOTIDE SEQUENCE [LARGE SCALE GENOMIC DNA]</scope>
    <source>
        <strain evidence="2">Gh-67</strain>
    </source>
</reference>
<dbReference type="Proteomes" id="UP000199705">
    <property type="component" value="Unassembled WGS sequence"/>
</dbReference>
<accession>A0A1G7SER3</accession>
<protein>
    <submittedName>
        <fullName evidence="1">Uncharacterized protein</fullName>
    </submittedName>
</protein>
<evidence type="ECO:0000313" key="2">
    <source>
        <dbReference type="Proteomes" id="UP000199705"/>
    </source>
</evidence>
<dbReference type="EMBL" id="FNCG01000002">
    <property type="protein sequence ID" value="SDG21555.1"/>
    <property type="molecule type" value="Genomic_DNA"/>
</dbReference>